<reference evidence="8 9" key="1">
    <citation type="submission" date="2024-02" db="EMBL/GenBank/DDBJ databases">
        <title>Expansion and revision of Xanthobacter and proposal of Roseixanthobacter gen. nov.</title>
        <authorList>
            <person name="Soltysiak M.P.M."/>
            <person name="Jalihal A."/>
            <person name="Ory A."/>
            <person name="Chrisophersen C."/>
            <person name="Lee A.D."/>
            <person name="Boulton J."/>
            <person name="Springer M."/>
        </authorList>
    </citation>
    <scope>NUCLEOTIDE SEQUENCE [LARGE SCALE GENOMIC DNA]</scope>
    <source>
        <strain evidence="8 9">CB5</strain>
    </source>
</reference>
<dbReference type="EMBL" id="JBAFUR010000001">
    <property type="protein sequence ID" value="MFG1250677.1"/>
    <property type="molecule type" value="Genomic_DNA"/>
</dbReference>
<sequence length="556" mass="57562">MSPAPNAAVPPNVQRDLAPRGADLVVRALEAHGVKRIFSLSGNHIMPIYDALLETDIALVHVRQEAAAVHMADAHARLTGEIGVALVTGGQGLSNGAAALFTALGAESPVLLLSGQAGIGELGRGAFQEMDQAAVARPMTKASWMVESAEALGTDIARAIRIAREGRPGPVHLALPVDLLEQRLIAPEPAVTIGEPTATPDAQVIAGRLAALLESADRPLILCGPALCTPRGRGAMARLEAATGVPVIGMESPRGVNDPGLGAFAELLAEADLVVLLGKALDFTLKFGAPPAVATSCRFAVVDPDPDLLARAAKAKGPLLVERVEREAGRVLAALAVSPPAATAARASWLARAREALAFLPAAWANARAASGRIHPVELCVAVRDFLAGHPDGTLVCDGGEIGQWPQAIVKTQNRIINGVSGTIGASIPFAIAARLARPEAPVVAVMGDGTFGFHMAEFDTALRVGAPFIAVIGNDARWNAEHQIQLRTYGAGRTRYCDLLPTRYDEVVRALGGYGALVTDAADLPDALAEAHASGLPAAINVMIEGVPAPVIRRG</sequence>
<feature type="domain" description="Thiamine pyrophosphate enzyme TPP-binding" evidence="6">
    <location>
        <begin position="404"/>
        <end position="543"/>
    </location>
</feature>
<dbReference type="InterPro" id="IPR012001">
    <property type="entry name" value="Thiamin_PyroP_enz_TPP-bd_dom"/>
</dbReference>
<dbReference type="Gene3D" id="3.40.50.1220">
    <property type="entry name" value="TPP-binding domain"/>
    <property type="match status" value="1"/>
</dbReference>
<dbReference type="InterPro" id="IPR029061">
    <property type="entry name" value="THDP-binding"/>
</dbReference>
<dbReference type="Pfam" id="PF02775">
    <property type="entry name" value="TPP_enzyme_C"/>
    <property type="match status" value="1"/>
</dbReference>
<dbReference type="PANTHER" id="PTHR18968:SF166">
    <property type="entry name" value="2-HYDROXYACYL-COA LYASE 2"/>
    <property type="match status" value="1"/>
</dbReference>
<gene>
    <name evidence="8" type="ORF">V5F30_00570</name>
</gene>
<dbReference type="Pfam" id="PF00205">
    <property type="entry name" value="TPP_enzyme_M"/>
    <property type="match status" value="1"/>
</dbReference>
<evidence type="ECO:0000259" key="7">
    <source>
        <dbReference type="Pfam" id="PF02776"/>
    </source>
</evidence>
<evidence type="ECO:0000259" key="6">
    <source>
        <dbReference type="Pfam" id="PF02775"/>
    </source>
</evidence>
<evidence type="ECO:0000313" key="8">
    <source>
        <dbReference type="EMBL" id="MFG1250677.1"/>
    </source>
</evidence>
<feature type="domain" description="Thiamine pyrophosphate enzyme N-terminal TPP-binding" evidence="7">
    <location>
        <begin position="20"/>
        <end position="134"/>
    </location>
</feature>
<evidence type="ECO:0000259" key="5">
    <source>
        <dbReference type="Pfam" id="PF00205"/>
    </source>
</evidence>
<dbReference type="Pfam" id="PF02776">
    <property type="entry name" value="TPP_enzyme_N"/>
    <property type="match status" value="1"/>
</dbReference>
<evidence type="ECO:0000256" key="2">
    <source>
        <dbReference type="ARBA" id="ARBA00007812"/>
    </source>
</evidence>
<dbReference type="RefSeq" id="WP_051678762.1">
    <property type="nucleotide sequence ID" value="NZ_JBAFUR010000001.1"/>
</dbReference>
<dbReference type="Gene3D" id="3.40.50.970">
    <property type="match status" value="2"/>
</dbReference>
<comment type="similarity">
    <text evidence="2 4">Belongs to the TPP enzyme family.</text>
</comment>
<accession>A0ABW6ZA80</accession>
<evidence type="ECO:0000256" key="3">
    <source>
        <dbReference type="ARBA" id="ARBA00023052"/>
    </source>
</evidence>
<dbReference type="InterPro" id="IPR045229">
    <property type="entry name" value="TPP_enz"/>
</dbReference>
<proteinExistence type="inferred from homology"/>
<dbReference type="SUPFAM" id="SSF52467">
    <property type="entry name" value="DHS-like NAD/FAD-binding domain"/>
    <property type="match status" value="1"/>
</dbReference>
<dbReference type="InterPro" id="IPR011766">
    <property type="entry name" value="TPP_enzyme_TPP-bd"/>
</dbReference>
<name>A0ABW6ZA80_9HYPH</name>
<evidence type="ECO:0000313" key="9">
    <source>
        <dbReference type="Proteomes" id="UP001604043"/>
    </source>
</evidence>
<dbReference type="SUPFAM" id="SSF52518">
    <property type="entry name" value="Thiamin diphosphate-binding fold (THDP-binding)"/>
    <property type="match status" value="2"/>
</dbReference>
<dbReference type="Proteomes" id="UP001604043">
    <property type="component" value="Unassembled WGS sequence"/>
</dbReference>
<dbReference type="CDD" id="cd07035">
    <property type="entry name" value="TPP_PYR_POX_like"/>
    <property type="match status" value="1"/>
</dbReference>
<organism evidence="8 9">
    <name type="scientific">Xanthobacter aminoxidans</name>
    <dbReference type="NCBI Taxonomy" id="186280"/>
    <lineage>
        <taxon>Bacteria</taxon>
        <taxon>Pseudomonadati</taxon>
        <taxon>Pseudomonadota</taxon>
        <taxon>Alphaproteobacteria</taxon>
        <taxon>Hyphomicrobiales</taxon>
        <taxon>Xanthobacteraceae</taxon>
        <taxon>Xanthobacter</taxon>
    </lineage>
</organism>
<dbReference type="PANTHER" id="PTHR18968">
    <property type="entry name" value="THIAMINE PYROPHOSPHATE ENZYMES"/>
    <property type="match status" value="1"/>
</dbReference>
<evidence type="ECO:0000256" key="4">
    <source>
        <dbReference type="RuleBase" id="RU362132"/>
    </source>
</evidence>
<dbReference type="InterPro" id="IPR029035">
    <property type="entry name" value="DHS-like_NAD/FAD-binding_dom"/>
</dbReference>
<protein>
    <submittedName>
        <fullName evidence="8">Thiamine pyrophosphate-binding protein</fullName>
    </submittedName>
</protein>
<feature type="domain" description="Thiamine pyrophosphate enzyme central" evidence="5">
    <location>
        <begin position="208"/>
        <end position="316"/>
    </location>
</feature>
<dbReference type="InterPro" id="IPR012000">
    <property type="entry name" value="Thiamin_PyroP_enz_cen_dom"/>
</dbReference>
<comment type="caution">
    <text evidence="8">The sequence shown here is derived from an EMBL/GenBank/DDBJ whole genome shotgun (WGS) entry which is preliminary data.</text>
</comment>
<keyword evidence="3 4" id="KW-0786">Thiamine pyrophosphate</keyword>
<comment type="cofactor">
    <cofactor evidence="1">
        <name>thiamine diphosphate</name>
        <dbReference type="ChEBI" id="CHEBI:58937"/>
    </cofactor>
</comment>
<evidence type="ECO:0000256" key="1">
    <source>
        <dbReference type="ARBA" id="ARBA00001964"/>
    </source>
</evidence>
<keyword evidence="9" id="KW-1185">Reference proteome</keyword>